<evidence type="ECO:0000313" key="2">
    <source>
        <dbReference type="Proteomes" id="UP000201835"/>
    </source>
</evidence>
<sequence>MNRVFMVCAFATLVVLVNAPEQRADELDKDQSLYCEMVQTFKDTNGQYGWPDYRGNAAKVCK</sequence>
<reference evidence="1 2" key="1">
    <citation type="journal article" date="2015" name="J Appl Environ Microbiol">
        <title>Complete Genome Sequence Analysis of Two Pseudomonas plecoglossicida Phages, Potential Therapeutic Agents.</title>
        <authorList>
            <person name="Kawato Y."/>
            <person name="Yasuike M."/>
            <person name="Nakamura Y."/>
            <person name="Shigenobu Y."/>
            <person name="Fujiwara A."/>
            <person name="Sano M."/>
            <person name="Nakai T."/>
        </authorList>
    </citation>
    <scope>NUCLEOTIDE SEQUENCE [LARGE SCALE GENOMIC DNA]</scope>
</reference>
<name>V5YTQ2_9CAUD</name>
<keyword evidence="2" id="KW-1185">Reference proteome</keyword>
<organism evidence="1 2">
    <name type="scientific">Pseudomonas phage PPpW-3</name>
    <dbReference type="NCBI Taxonomy" id="1279082"/>
    <lineage>
        <taxon>Viruses</taxon>
        <taxon>Duplodnaviria</taxon>
        <taxon>Heunggongvirae</taxon>
        <taxon>Uroviricota</taxon>
        <taxon>Caudoviricetes</taxon>
        <taxon>Hiroshimavirus</taxon>
        <taxon>Hiroshimavirus PPpW3</taxon>
    </lineage>
</organism>
<proteinExistence type="predicted"/>
<dbReference type="RefSeq" id="YP_008873220.1">
    <property type="nucleotide sequence ID" value="NC_023006.1"/>
</dbReference>
<dbReference type="GeneID" id="17825087"/>
<dbReference type="KEGG" id="vg:17825087"/>
<accession>V5YTQ2</accession>
<protein>
    <submittedName>
        <fullName evidence="1">Uncharacterized protein</fullName>
    </submittedName>
</protein>
<dbReference type="OrthoDB" id="41388at10239"/>
<evidence type="ECO:0000313" key="1">
    <source>
        <dbReference type="EMBL" id="BAO20644.1"/>
    </source>
</evidence>
<dbReference type="EMBL" id="AB775548">
    <property type="protein sequence ID" value="BAO20644.1"/>
    <property type="molecule type" value="Genomic_DNA"/>
</dbReference>
<dbReference type="Proteomes" id="UP000201835">
    <property type="component" value="Segment"/>
</dbReference>